<proteinExistence type="predicted"/>
<gene>
    <name evidence="1" type="ORF">ATO8_09763</name>
</gene>
<dbReference type="RefSeq" id="WP_043844188.1">
    <property type="nucleotide sequence ID" value="NZ_AQQW01000005.1"/>
</dbReference>
<name>W4HLG3_9RHOB</name>
<accession>W4HLG3</accession>
<organism evidence="1 2">
    <name type="scientific">Roseivivax marinus</name>
    <dbReference type="NCBI Taxonomy" id="1379903"/>
    <lineage>
        <taxon>Bacteria</taxon>
        <taxon>Pseudomonadati</taxon>
        <taxon>Pseudomonadota</taxon>
        <taxon>Alphaproteobacteria</taxon>
        <taxon>Rhodobacterales</taxon>
        <taxon>Roseobacteraceae</taxon>
        <taxon>Roseivivax</taxon>
    </lineage>
</organism>
<dbReference type="EMBL" id="AQQW01000005">
    <property type="protein sequence ID" value="ETW12820.1"/>
    <property type="molecule type" value="Genomic_DNA"/>
</dbReference>
<reference evidence="1 2" key="1">
    <citation type="journal article" date="2014" name="Antonie Van Leeuwenhoek">
        <title>Roseivivax atlanticus sp. nov., isolated from surface seawater of the Atlantic Ocean.</title>
        <authorList>
            <person name="Li G."/>
            <person name="Lai Q."/>
            <person name="Liu X."/>
            <person name="Sun F."/>
            <person name="Shao Z."/>
        </authorList>
    </citation>
    <scope>NUCLEOTIDE SEQUENCE [LARGE SCALE GENOMIC DNA]</scope>
    <source>
        <strain evidence="1 2">22II-s10s</strain>
    </source>
</reference>
<comment type="caution">
    <text evidence="1">The sequence shown here is derived from an EMBL/GenBank/DDBJ whole genome shotgun (WGS) entry which is preliminary data.</text>
</comment>
<dbReference type="AlphaFoldDB" id="W4HLG3"/>
<sequence length="175" mass="19386">MFAIHRTDLRKTVEQGLEAAEMWAGHFAGVPGPEAQGSSNWAIRLYDLAFFLFEMHENVAAHRLTEEQHARAAGLVSRVGLVLRRDFPGLALPARVEAAIDGLWTLLEGAAGLPISDGAASLRDSHSRVCWLRNVAHNAWHDLLWTESANEELHQQRRSTWRPSIVASGAPEAHE</sequence>
<keyword evidence="2" id="KW-1185">Reference proteome</keyword>
<evidence type="ECO:0000313" key="2">
    <source>
        <dbReference type="Proteomes" id="UP000019063"/>
    </source>
</evidence>
<protein>
    <submittedName>
        <fullName evidence="1">Uncharacterized protein</fullName>
    </submittedName>
</protein>
<dbReference type="Proteomes" id="UP000019063">
    <property type="component" value="Unassembled WGS sequence"/>
</dbReference>
<evidence type="ECO:0000313" key="1">
    <source>
        <dbReference type="EMBL" id="ETW12820.1"/>
    </source>
</evidence>